<dbReference type="PANTHER" id="PTHR30033:SF1">
    <property type="entry name" value="FLAGELLAR HOOK-ASSOCIATED PROTEIN 1"/>
    <property type="match status" value="1"/>
</dbReference>
<dbReference type="InterPro" id="IPR053927">
    <property type="entry name" value="FlgK_helical"/>
</dbReference>
<dbReference type="NCBIfam" id="TIGR02492">
    <property type="entry name" value="flgK_ends"/>
    <property type="match status" value="1"/>
</dbReference>
<evidence type="ECO:0000259" key="9">
    <source>
        <dbReference type="Pfam" id="PF22638"/>
    </source>
</evidence>
<dbReference type="AlphaFoldDB" id="A0A1H0EF52"/>
<reference evidence="10 11" key="1">
    <citation type="submission" date="2016-11" db="EMBL/GenBank/DDBJ databases">
        <authorList>
            <person name="Varghese N."/>
            <person name="Submissions S."/>
        </authorList>
    </citation>
    <scope>NUCLEOTIDE SEQUENCE [LARGE SCALE GENOMIC DNA]</scope>
    <source>
        <strain evidence="10 11">DSM 29620</strain>
    </source>
</reference>
<dbReference type="SUPFAM" id="SSF64518">
    <property type="entry name" value="Phase 1 flagellin"/>
    <property type="match status" value="1"/>
</dbReference>
<evidence type="ECO:0000259" key="8">
    <source>
        <dbReference type="Pfam" id="PF06429"/>
    </source>
</evidence>
<dbReference type="Proteomes" id="UP000324252">
    <property type="component" value="Unassembled WGS sequence"/>
</dbReference>
<keyword evidence="10" id="KW-0969">Cilium</keyword>
<evidence type="ECO:0000256" key="6">
    <source>
        <dbReference type="ARBA" id="ARBA00023143"/>
    </source>
</evidence>
<dbReference type="InterPro" id="IPR002371">
    <property type="entry name" value="FlgK"/>
</dbReference>
<evidence type="ECO:0000313" key="11">
    <source>
        <dbReference type="Proteomes" id="UP000324252"/>
    </source>
</evidence>
<dbReference type="GO" id="GO:0009424">
    <property type="term" value="C:bacterial-type flagellum hook"/>
    <property type="evidence" value="ECO:0007669"/>
    <property type="project" value="InterPro"/>
</dbReference>
<accession>A0A1H0EF52</accession>
<dbReference type="Pfam" id="PF06429">
    <property type="entry name" value="Flg_bbr_C"/>
    <property type="match status" value="1"/>
</dbReference>
<dbReference type="PANTHER" id="PTHR30033">
    <property type="entry name" value="FLAGELLAR HOOK-ASSOCIATED PROTEIN 1"/>
    <property type="match status" value="1"/>
</dbReference>
<evidence type="ECO:0000256" key="3">
    <source>
        <dbReference type="ARBA" id="ARBA00009677"/>
    </source>
</evidence>
<dbReference type="InterPro" id="IPR001444">
    <property type="entry name" value="Flag_bb_rod_N"/>
</dbReference>
<evidence type="ECO:0000256" key="1">
    <source>
        <dbReference type="ARBA" id="ARBA00004117"/>
    </source>
</evidence>
<dbReference type="GO" id="GO:0044780">
    <property type="term" value="P:bacterial-type flagellum assembly"/>
    <property type="evidence" value="ECO:0007669"/>
    <property type="project" value="InterPro"/>
</dbReference>
<keyword evidence="5" id="KW-0964">Secreted</keyword>
<dbReference type="Pfam" id="PF00460">
    <property type="entry name" value="Flg_bb_rod"/>
    <property type="match status" value="1"/>
</dbReference>
<feature type="domain" description="Flagellar hook-associated protein FlgK helical" evidence="9">
    <location>
        <begin position="100"/>
        <end position="306"/>
    </location>
</feature>
<dbReference type="GO" id="GO:0005576">
    <property type="term" value="C:extracellular region"/>
    <property type="evidence" value="ECO:0007669"/>
    <property type="project" value="UniProtKB-SubCell"/>
</dbReference>
<dbReference type="Pfam" id="PF22638">
    <property type="entry name" value="FlgK_D1"/>
    <property type="match status" value="1"/>
</dbReference>
<evidence type="ECO:0000259" key="7">
    <source>
        <dbReference type="Pfam" id="PF00460"/>
    </source>
</evidence>
<keyword evidence="6" id="KW-0975">Bacterial flagellum</keyword>
<dbReference type="GO" id="GO:0005198">
    <property type="term" value="F:structural molecule activity"/>
    <property type="evidence" value="ECO:0007669"/>
    <property type="project" value="InterPro"/>
</dbReference>
<dbReference type="EMBL" id="FQZZ01000006">
    <property type="protein sequence ID" value="SHK53656.1"/>
    <property type="molecule type" value="Genomic_DNA"/>
</dbReference>
<dbReference type="GO" id="GO:0009425">
    <property type="term" value="C:bacterial-type flagellum basal body"/>
    <property type="evidence" value="ECO:0007669"/>
    <property type="project" value="UniProtKB-SubCell"/>
</dbReference>
<evidence type="ECO:0000256" key="4">
    <source>
        <dbReference type="ARBA" id="ARBA00016244"/>
    </source>
</evidence>
<proteinExistence type="inferred from homology"/>
<comment type="subcellular location">
    <subcellularLocation>
        <location evidence="1">Bacterial flagellum basal body</location>
    </subcellularLocation>
    <subcellularLocation>
        <location evidence="2">Secreted</location>
    </subcellularLocation>
</comment>
<gene>
    <name evidence="10" type="ORF">SAMN05444142_106101</name>
</gene>
<dbReference type="OrthoDB" id="7181295at2"/>
<organism evidence="10 11">
    <name type="scientific">Lutimaribacter pacificus</name>
    <dbReference type="NCBI Taxonomy" id="391948"/>
    <lineage>
        <taxon>Bacteria</taxon>
        <taxon>Pseudomonadati</taxon>
        <taxon>Pseudomonadota</taxon>
        <taxon>Alphaproteobacteria</taxon>
        <taxon>Rhodobacterales</taxon>
        <taxon>Roseobacteraceae</taxon>
        <taxon>Lutimaribacter</taxon>
    </lineage>
</organism>
<name>A0A1H0EF52_9RHOB</name>
<evidence type="ECO:0000256" key="2">
    <source>
        <dbReference type="ARBA" id="ARBA00004613"/>
    </source>
</evidence>
<protein>
    <recommendedName>
        <fullName evidence="4">Flagellar hook-associated protein 1</fullName>
    </recommendedName>
</protein>
<feature type="domain" description="Flagellar basal body rod protein N-terminal" evidence="7">
    <location>
        <begin position="8"/>
        <end position="36"/>
    </location>
</feature>
<keyword evidence="11" id="KW-1185">Reference proteome</keyword>
<keyword evidence="10" id="KW-0966">Cell projection</keyword>
<sequence length="479" mass="49229">MSISGALSNALSGLTASSRAAEVVASNISNATTEGYAPRDLELAARVLGGVSVTGIIRHVDPALTADRRLADASHAEAEMRGAYLSRVADMAGMPGAPGALGTLLSEFDAALVTAASQPNVTARLDVAVIRADAVVEKLTTMSDGLQAMRQEADRGVAEAVSRLNTLLTDLEGINTRLVGARGQEGAALQDQRDRMIDEISTIVPVRVVPRDNNGLALYTSHGAVLFEGQAARIGFTPTPTIMPHMTAGSGLLSGLTINGNPLATDPPGGALRGGTLGALFAMRDGALVDAQAQLDGVARDLAERFQGMAVDPTLGAAAAGLFTDAGAAVLATNEVGLAGRLQLNPAVDPVAGGESWRMRDGLAATAPGASGNGALLTAMSAALGETRMPGSAALPAVSQSLHSRVADYQSNAAVLRNEAERRQGFVTAQRDALRVAEKEGGVDSDAELQKLMLIEQSYAANARVIETVGKLIDTLMRI</sequence>
<evidence type="ECO:0000313" key="10">
    <source>
        <dbReference type="EMBL" id="SHK53656.1"/>
    </source>
</evidence>
<evidence type="ECO:0000256" key="5">
    <source>
        <dbReference type="ARBA" id="ARBA00022525"/>
    </source>
</evidence>
<keyword evidence="10" id="KW-0282">Flagellum</keyword>
<dbReference type="RefSeq" id="WP_149787308.1">
    <property type="nucleotide sequence ID" value="NZ_FNIO01000002.1"/>
</dbReference>
<comment type="similarity">
    <text evidence="3">Belongs to the flagella basal body rod proteins family.</text>
</comment>
<feature type="domain" description="Flagellar basal-body/hook protein C-terminal" evidence="8">
    <location>
        <begin position="442"/>
        <end position="478"/>
    </location>
</feature>
<dbReference type="InterPro" id="IPR010930">
    <property type="entry name" value="Flg_bb/hook_C_dom"/>
</dbReference>